<protein>
    <submittedName>
        <fullName evidence="1">Uncharacterized protein</fullName>
    </submittedName>
</protein>
<organism evidence="1 2">
    <name type="scientific">Opisthorchis viverrini</name>
    <name type="common">Southeast Asian liver fluke</name>
    <dbReference type="NCBI Taxonomy" id="6198"/>
    <lineage>
        <taxon>Eukaryota</taxon>
        <taxon>Metazoa</taxon>
        <taxon>Spiralia</taxon>
        <taxon>Lophotrochozoa</taxon>
        <taxon>Platyhelminthes</taxon>
        <taxon>Trematoda</taxon>
        <taxon>Digenea</taxon>
        <taxon>Opisthorchiida</taxon>
        <taxon>Opisthorchiata</taxon>
        <taxon>Opisthorchiidae</taxon>
        <taxon>Opisthorchis</taxon>
    </lineage>
</organism>
<dbReference type="Proteomes" id="UP000054324">
    <property type="component" value="Unassembled WGS sequence"/>
</dbReference>
<sequence>MSHMIDASYVIDPNESSFVYQMPNTLSVSIQCGLTTAEAMTIQLRILFKLNVDERSVRDAQNIGQVYPYLYDLACTNTVLHHPWLNSCQIGRYYINRFSDRTAIVLVDSETSTVADEELASIDDEDQKLLTIANRLNSYIGARWLKWLERELTYRNLRVSNPTSASRLPLSRLGQPNSIPALVLPSGGMAVGHPKGCYS</sequence>
<dbReference type="OrthoDB" id="775260at2759"/>
<dbReference type="RefSeq" id="XP_009175015.1">
    <property type="nucleotide sequence ID" value="XM_009176751.1"/>
</dbReference>
<name>A0A074ZDE8_OPIVI</name>
<reference evidence="1 2" key="1">
    <citation type="submission" date="2013-11" db="EMBL/GenBank/DDBJ databases">
        <title>Opisthorchis viverrini - life in the bile duct.</title>
        <authorList>
            <person name="Young N.D."/>
            <person name="Nagarajan N."/>
            <person name="Lin S.J."/>
            <person name="Korhonen P.K."/>
            <person name="Jex A.R."/>
            <person name="Hall R.S."/>
            <person name="Safavi-Hemami H."/>
            <person name="Kaewkong W."/>
            <person name="Bertrand D."/>
            <person name="Gao S."/>
            <person name="Seet Q."/>
            <person name="Wongkham S."/>
            <person name="Teh B.T."/>
            <person name="Wongkham C."/>
            <person name="Intapan P.M."/>
            <person name="Maleewong W."/>
            <person name="Yang X."/>
            <person name="Hu M."/>
            <person name="Wang Z."/>
            <person name="Hofmann A."/>
            <person name="Sternberg P.W."/>
            <person name="Tan P."/>
            <person name="Wang J."/>
            <person name="Gasser R.B."/>
        </authorList>
    </citation>
    <scope>NUCLEOTIDE SEQUENCE [LARGE SCALE GENOMIC DNA]</scope>
</reference>
<accession>A0A074ZDE8</accession>
<dbReference type="CTD" id="20324555"/>
<evidence type="ECO:0000313" key="2">
    <source>
        <dbReference type="Proteomes" id="UP000054324"/>
    </source>
</evidence>
<dbReference type="KEGG" id="ovi:T265_10387"/>
<dbReference type="GeneID" id="20324555"/>
<evidence type="ECO:0000313" key="1">
    <source>
        <dbReference type="EMBL" id="KER21225.1"/>
    </source>
</evidence>
<dbReference type="AlphaFoldDB" id="A0A074ZDE8"/>
<keyword evidence="2" id="KW-1185">Reference proteome</keyword>
<dbReference type="EMBL" id="KL596982">
    <property type="protein sequence ID" value="KER21225.1"/>
    <property type="molecule type" value="Genomic_DNA"/>
</dbReference>
<proteinExistence type="predicted"/>
<gene>
    <name evidence="1" type="ORF">T265_10387</name>
</gene>